<keyword evidence="12" id="KW-1185">Reference proteome</keyword>
<evidence type="ECO:0000256" key="4">
    <source>
        <dbReference type="ARBA" id="ARBA00022679"/>
    </source>
</evidence>
<keyword evidence="7 11" id="KW-1133">Transmembrane helix</keyword>
<accession>A0AAF3FRM3</accession>
<evidence type="ECO:0000256" key="5">
    <source>
        <dbReference type="ARBA" id="ARBA00022692"/>
    </source>
</evidence>
<dbReference type="PANTHER" id="PTHR48043">
    <property type="entry name" value="EG:EG0003.4 PROTEIN-RELATED"/>
    <property type="match status" value="1"/>
</dbReference>
<evidence type="ECO:0000256" key="6">
    <source>
        <dbReference type="ARBA" id="ARBA00022729"/>
    </source>
</evidence>
<keyword evidence="3 10" id="KW-0328">Glycosyltransferase</keyword>
<name>A0AAF3FRM3_9BILA</name>
<dbReference type="WBParaSite" id="MBELARI_LOCUS9871">
    <property type="protein sequence ID" value="MBELARI_LOCUS9871"/>
    <property type="gene ID" value="MBELARI_LOCUS9871"/>
</dbReference>
<evidence type="ECO:0000256" key="10">
    <source>
        <dbReference type="RuleBase" id="RU003718"/>
    </source>
</evidence>
<dbReference type="EC" id="2.4.1.17" evidence="11"/>
<comment type="subcellular location">
    <subcellularLocation>
        <location evidence="1 11">Membrane</location>
        <topology evidence="1 11">Single-pass membrane protein</topology>
    </subcellularLocation>
</comment>
<keyword evidence="4 10" id="KW-0808">Transferase</keyword>
<comment type="similarity">
    <text evidence="2 10">Belongs to the UDP-glycosyltransferase family.</text>
</comment>
<dbReference type="GO" id="GO:0015020">
    <property type="term" value="F:glucuronosyltransferase activity"/>
    <property type="evidence" value="ECO:0007669"/>
    <property type="project" value="UniProtKB-EC"/>
</dbReference>
<evidence type="ECO:0000313" key="12">
    <source>
        <dbReference type="Proteomes" id="UP000887575"/>
    </source>
</evidence>
<evidence type="ECO:0000256" key="1">
    <source>
        <dbReference type="ARBA" id="ARBA00004167"/>
    </source>
</evidence>
<organism evidence="12 13">
    <name type="scientific">Mesorhabditis belari</name>
    <dbReference type="NCBI Taxonomy" id="2138241"/>
    <lineage>
        <taxon>Eukaryota</taxon>
        <taxon>Metazoa</taxon>
        <taxon>Ecdysozoa</taxon>
        <taxon>Nematoda</taxon>
        <taxon>Chromadorea</taxon>
        <taxon>Rhabditida</taxon>
        <taxon>Rhabditina</taxon>
        <taxon>Rhabditomorpha</taxon>
        <taxon>Rhabditoidea</taxon>
        <taxon>Rhabditidae</taxon>
        <taxon>Mesorhabditinae</taxon>
        <taxon>Mesorhabditis</taxon>
    </lineage>
</organism>
<dbReference type="FunFam" id="3.40.50.2000:FF:000038">
    <property type="entry name" value="UDP-GlucuronosylTransferase"/>
    <property type="match status" value="1"/>
</dbReference>
<reference evidence="13" key="1">
    <citation type="submission" date="2024-02" db="UniProtKB">
        <authorList>
            <consortium name="WormBaseParasite"/>
        </authorList>
    </citation>
    <scope>IDENTIFICATION</scope>
</reference>
<dbReference type="SUPFAM" id="SSF53756">
    <property type="entry name" value="UDP-Glycosyltransferase/glycogen phosphorylase"/>
    <property type="match status" value="1"/>
</dbReference>
<dbReference type="PROSITE" id="PS00375">
    <property type="entry name" value="UDPGT"/>
    <property type="match status" value="1"/>
</dbReference>
<evidence type="ECO:0000313" key="13">
    <source>
        <dbReference type="WBParaSite" id="MBELARI_LOCUS9871"/>
    </source>
</evidence>
<dbReference type="InterPro" id="IPR002213">
    <property type="entry name" value="UDP_glucos_trans"/>
</dbReference>
<dbReference type="InterPro" id="IPR050271">
    <property type="entry name" value="UDP-glycosyltransferase"/>
</dbReference>
<dbReference type="Pfam" id="PF00201">
    <property type="entry name" value="UDPGT"/>
    <property type="match status" value="1"/>
</dbReference>
<dbReference type="AlphaFoldDB" id="A0AAF3FRM3"/>
<evidence type="ECO:0000256" key="3">
    <source>
        <dbReference type="ARBA" id="ARBA00022676"/>
    </source>
</evidence>
<protein>
    <recommendedName>
        <fullName evidence="11">UDP-glucuronosyltransferase</fullName>
        <ecNumber evidence="11">2.4.1.17</ecNumber>
    </recommendedName>
</protein>
<dbReference type="Proteomes" id="UP000887575">
    <property type="component" value="Unassembled WGS sequence"/>
</dbReference>
<keyword evidence="6" id="KW-0732">Signal</keyword>
<evidence type="ECO:0000256" key="9">
    <source>
        <dbReference type="ARBA" id="ARBA00047475"/>
    </source>
</evidence>
<comment type="catalytic activity">
    <reaction evidence="9 11">
        <text>glucuronate acceptor + UDP-alpha-D-glucuronate = acceptor beta-D-glucuronoside + UDP + H(+)</text>
        <dbReference type="Rhea" id="RHEA:21032"/>
        <dbReference type="ChEBI" id="CHEBI:15378"/>
        <dbReference type="ChEBI" id="CHEBI:58052"/>
        <dbReference type="ChEBI" id="CHEBI:58223"/>
        <dbReference type="ChEBI" id="CHEBI:132367"/>
        <dbReference type="ChEBI" id="CHEBI:132368"/>
        <dbReference type="EC" id="2.4.1.17"/>
    </reaction>
</comment>
<keyword evidence="5 11" id="KW-0812">Transmembrane</keyword>
<keyword evidence="8 11" id="KW-0472">Membrane</keyword>
<evidence type="ECO:0000256" key="8">
    <source>
        <dbReference type="ARBA" id="ARBA00023136"/>
    </source>
</evidence>
<evidence type="ECO:0000256" key="7">
    <source>
        <dbReference type="ARBA" id="ARBA00022989"/>
    </source>
</evidence>
<dbReference type="PANTHER" id="PTHR48043:SF23">
    <property type="entry name" value="UDP-GLUCURONOSYLTRANSFERASE"/>
    <property type="match status" value="1"/>
</dbReference>
<dbReference type="GO" id="GO:0016020">
    <property type="term" value="C:membrane"/>
    <property type="evidence" value="ECO:0007669"/>
    <property type="project" value="UniProtKB-SubCell"/>
</dbReference>
<evidence type="ECO:0000256" key="2">
    <source>
        <dbReference type="ARBA" id="ARBA00009995"/>
    </source>
</evidence>
<dbReference type="Gene3D" id="3.40.50.2000">
    <property type="entry name" value="Glycogen Phosphorylase B"/>
    <property type="match status" value="2"/>
</dbReference>
<dbReference type="CDD" id="cd03784">
    <property type="entry name" value="GT1_Gtf-like"/>
    <property type="match status" value="1"/>
</dbReference>
<feature type="transmembrane region" description="Helical" evidence="11">
    <location>
        <begin position="483"/>
        <end position="507"/>
    </location>
</feature>
<sequence length="523" mass="57806">MKTLIYLLLAFVTVNECALNVLVYNIVFSHSHSRQTGLIADILAQAGHNVTELVPLANKAEYKRKSKYVKEIVIEQNKELGGLMDGGSMDELNKALWVNDPSPMAAMELFKNLTLMLSLQCETSMQSEIIEQLKGQKFDLAVCEVFDFCGYGLAEMIGVKTVIAYSTSILLDHQALLLGIPRVPSYVPASMGNTNEKMSVLQRASNAFSAFLGGNLFLGIADAQTELFRKHIDPKFTDLQELVSRSALLVTNAIPLLDFPHPTLHKVISAGGMGQAVPKPLNEEWVKTVSTKPKTVLISFGSIAKSSFMSPAQKASIKQMAKDMPDVQFIWKYEEDDLKDLPANLLLSKWTPQSDLLASGKIDLFVTHGGLGSTTELAYSGIPAIVIPIMGDQPRNARMLERHGSAQYFSKFDLGSTGKLTALVTKMLNDQSYKESAVKLATILNNAPFKPQEVLLKNIEFVGKFGALPQLDPYGRQLSFAQYFLVDIIIYSILLVAFVIFAVFWAIRRCFRKVFQSGKSKSD</sequence>
<proteinExistence type="inferred from homology"/>
<evidence type="ECO:0000256" key="11">
    <source>
        <dbReference type="RuleBase" id="RU362059"/>
    </source>
</evidence>
<dbReference type="InterPro" id="IPR035595">
    <property type="entry name" value="UDP_glycos_trans_CS"/>
</dbReference>